<dbReference type="Proteomes" id="UP001234916">
    <property type="component" value="Chromosome"/>
</dbReference>
<dbReference type="KEGG" id="npv:OHM77_00960"/>
<sequence length="298" mass="33545">MKGAVMPGHGDHWSTLYDLDRYIHEGIERDCQEATLICKAPCRDVKHGTERAEEVVCLRRGSPILANQILLVSDSPERSHYLFSAYPVVLEGITYPLTIRRVEPWEYGIEGWIHAELIDDEVSITFFDTMFFAGSSSLGPGSVVEYSLAGLAYRLAPIRMRSIAICTGALWEMERQRRLENGESDEQADRPVDVHMTGAAIFLPREGDQCDEAQFQGVIEAIDVFDHDNQKVYRLEMVLMRPGDAEFRLPVFVSERVLEGYVPHIGDDAEGSMWVQGRQTKAKGVPIMGARIESIVIE</sequence>
<proteinExistence type="predicted"/>
<reference evidence="1" key="1">
    <citation type="journal article" date="2023" name="Nat. Microbiol.">
        <title>Enrichment and characterization of a nitric oxide-reducing microbial community in a continuous bioreactor.</title>
        <authorList>
            <person name="Garrido-Amador P."/>
            <person name="Stortenbeker N."/>
            <person name="Wessels H.J.C.T."/>
            <person name="Speth D.R."/>
            <person name="Garcia-Heredia I."/>
            <person name="Kartal B."/>
        </authorList>
    </citation>
    <scope>NUCLEOTIDE SEQUENCE</scope>
    <source>
        <strain evidence="1">MAG1</strain>
    </source>
</reference>
<name>A0AA49IVR6_9PROT</name>
<protein>
    <submittedName>
        <fullName evidence="1">Uncharacterized protein</fullName>
    </submittedName>
</protein>
<dbReference type="EMBL" id="CP107246">
    <property type="protein sequence ID" value="WIM05892.1"/>
    <property type="molecule type" value="Genomic_DNA"/>
</dbReference>
<gene>
    <name evidence="1" type="ORF">OHM77_00960</name>
</gene>
<evidence type="ECO:0000313" key="1">
    <source>
        <dbReference type="EMBL" id="WIM05892.1"/>
    </source>
</evidence>
<organism evidence="1">
    <name type="scientific">Candidatus Nitricoxidivorans perseverans</name>
    <dbReference type="NCBI Taxonomy" id="2975601"/>
    <lineage>
        <taxon>Bacteria</taxon>
        <taxon>Pseudomonadati</taxon>
        <taxon>Pseudomonadota</taxon>
        <taxon>Betaproteobacteria</taxon>
        <taxon>Nitrosomonadales</taxon>
        <taxon>Sterolibacteriaceae</taxon>
        <taxon>Candidatus Nitricoxidivorans</taxon>
    </lineage>
</organism>
<accession>A0AA49IVR6</accession>
<dbReference type="AlphaFoldDB" id="A0AA49IVR6"/>